<dbReference type="RefSeq" id="WP_083343514.1">
    <property type="nucleotide sequence ID" value="NZ_LT629690.1"/>
</dbReference>
<reference evidence="2 3" key="1">
    <citation type="submission" date="2016-10" db="EMBL/GenBank/DDBJ databases">
        <authorList>
            <person name="de Groot N.N."/>
        </authorList>
    </citation>
    <scope>NUCLEOTIDE SEQUENCE [LARGE SCALE GENOMIC DNA]</scope>
    <source>
        <strain evidence="2 3">GAS232</strain>
    </source>
</reference>
<dbReference type="EMBL" id="LT629690">
    <property type="protein sequence ID" value="SDE70783.1"/>
    <property type="molecule type" value="Genomic_DNA"/>
</dbReference>
<feature type="chain" id="PRO_5009240921" evidence="1">
    <location>
        <begin position="25"/>
        <end position="257"/>
    </location>
</feature>
<proteinExistence type="predicted"/>
<protein>
    <submittedName>
        <fullName evidence="2">Soil-associated protein, TIGR03435 family</fullName>
    </submittedName>
</protein>
<evidence type="ECO:0000313" key="3">
    <source>
        <dbReference type="Proteomes" id="UP000182427"/>
    </source>
</evidence>
<keyword evidence="1" id="KW-0732">Signal</keyword>
<dbReference type="NCBIfam" id="TIGR03435">
    <property type="entry name" value="Soli_TIGR03435"/>
    <property type="match status" value="1"/>
</dbReference>
<keyword evidence="3" id="KW-1185">Reference proteome</keyword>
<dbReference type="Proteomes" id="UP000182427">
    <property type="component" value="Chromosome I"/>
</dbReference>
<dbReference type="InterPro" id="IPR017801">
    <property type="entry name" value="DUF3738"/>
</dbReference>
<evidence type="ECO:0000313" key="2">
    <source>
        <dbReference type="EMBL" id="SDE70783.1"/>
    </source>
</evidence>
<evidence type="ECO:0000256" key="1">
    <source>
        <dbReference type="SAM" id="SignalP"/>
    </source>
</evidence>
<feature type="signal peptide" evidence="1">
    <location>
        <begin position="1"/>
        <end position="24"/>
    </location>
</feature>
<gene>
    <name evidence="2" type="ORF">SAMN05444167_0211</name>
</gene>
<accession>A0A1G7F4A9</accession>
<organism evidence="2 3">
    <name type="scientific">Terriglobus roseus</name>
    <dbReference type="NCBI Taxonomy" id="392734"/>
    <lineage>
        <taxon>Bacteria</taxon>
        <taxon>Pseudomonadati</taxon>
        <taxon>Acidobacteriota</taxon>
        <taxon>Terriglobia</taxon>
        <taxon>Terriglobales</taxon>
        <taxon>Acidobacteriaceae</taxon>
        <taxon>Terriglobus</taxon>
    </lineage>
</organism>
<dbReference type="AlphaFoldDB" id="A0A1G7F4A9"/>
<dbReference type="Pfam" id="PF12543">
    <property type="entry name" value="DUF3738"/>
    <property type="match status" value="1"/>
</dbReference>
<dbReference type="OrthoDB" id="118479at2"/>
<sequence>MNPVRNMILALLLSVANVTTSAQSALSAPPDARFEVATIKPGIPGENHGIRFLVSFTRVDTLNTSVSDLLKYAYGLHGDQIVGGPDSLMHQGYAINAVVSADTPTKPNADLLKQMLRNLLADRFGLVFHAGTRELPVYLLTAENPHLTATKQELTMTTGGYSPGLLTVNHGGPPELAAYLQRFVTSRPVLDKTGIAGSYDMEIHFAPDDTSANSNAATLENPGLFTAIRQQLGLKLTAAKAPTPVIIIDKVTEPTAN</sequence>
<name>A0A1G7F4A9_9BACT</name>